<evidence type="ECO:0000313" key="4">
    <source>
        <dbReference type="Proteomes" id="UP000503540"/>
    </source>
</evidence>
<dbReference type="GO" id="GO:0016491">
    <property type="term" value="F:oxidoreductase activity"/>
    <property type="evidence" value="ECO:0007669"/>
    <property type="project" value="UniProtKB-KW"/>
</dbReference>
<organism evidence="3 4">
    <name type="scientific">Nocardia arthritidis</name>
    <dbReference type="NCBI Taxonomy" id="228602"/>
    <lineage>
        <taxon>Bacteria</taxon>
        <taxon>Bacillati</taxon>
        <taxon>Actinomycetota</taxon>
        <taxon>Actinomycetes</taxon>
        <taxon>Mycobacteriales</taxon>
        <taxon>Nocardiaceae</taxon>
        <taxon>Nocardia</taxon>
    </lineage>
</organism>
<dbReference type="EMBL" id="CP046172">
    <property type="protein sequence ID" value="QIS10509.1"/>
    <property type="molecule type" value="Genomic_DNA"/>
</dbReference>
<dbReference type="PRINTS" id="PR00081">
    <property type="entry name" value="GDHRDH"/>
</dbReference>
<feature type="domain" description="Ketoreductase" evidence="2">
    <location>
        <begin position="6"/>
        <end position="186"/>
    </location>
</feature>
<dbReference type="Proteomes" id="UP000503540">
    <property type="component" value="Chromosome"/>
</dbReference>
<dbReference type="Pfam" id="PF00106">
    <property type="entry name" value="adh_short"/>
    <property type="match status" value="1"/>
</dbReference>
<evidence type="ECO:0000259" key="2">
    <source>
        <dbReference type="SMART" id="SM00822"/>
    </source>
</evidence>
<dbReference type="InterPro" id="IPR002347">
    <property type="entry name" value="SDR_fam"/>
</dbReference>
<evidence type="ECO:0000313" key="3">
    <source>
        <dbReference type="EMBL" id="QIS10509.1"/>
    </source>
</evidence>
<dbReference type="PANTHER" id="PTHR43157">
    <property type="entry name" value="PHOSPHATIDYLINOSITOL-GLYCAN BIOSYNTHESIS CLASS F PROTEIN-RELATED"/>
    <property type="match status" value="1"/>
</dbReference>
<gene>
    <name evidence="3" type="ORF">F5544_13100</name>
</gene>
<dbReference type="SUPFAM" id="SSF51735">
    <property type="entry name" value="NAD(P)-binding Rossmann-fold domains"/>
    <property type="match status" value="1"/>
</dbReference>
<dbReference type="InterPro" id="IPR036291">
    <property type="entry name" value="NAD(P)-bd_dom_sf"/>
</dbReference>
<dbReference type="AlphaFoldDB" id="A0A6G9YBA5"/>
<dbReference type="Gene3D" id="3.40.50.720">
    <property type="entry name" value="NAD(P)-binding Rossmann-like Domain"/>
    <property type="match status" value="1"/>
</dbReference>
<dbReference type="SMART" id="SM00822">
    <property type="entry name" value="PKS_KR"/>
    <property type="match status" value="1"/>
</dbReference>
<dbReference type="InterPro" id="IPR057326">
    <property type="entry name" value="KR_dom"/>
</dbReference>
<evidence type="ECO:0000256" key="1">
    <source>
        <dbReference type="ARBA" id="ARBA00023002"/>
    </source>
</evidence>
<keyword evidence="4" id="KW-1185">Reference proteome</keyword>
<reference evidence="3 4" key="1">
    <citation type="journal article" date="2019" name="ACS Chem. Biol.">
        <title>Identification and Mobilization of a Cryptic Antibiotic Biosynthesis Gene Locus from a Human-Pathogenic Nocardia Isolate.</title>
        <authorList>
            <person name="Herisse M."/>
            <person name="Ishida K."/>
            <person name="Porter J.L."/>
            <person name="Howden B."/>
            <person name="Hertweck C."/>
            <person name="Stinear T.P."/>
            <person name="Pidot S.J."/>
        </authorList>
    </citation>
    <scope>NUCLEOTIDE SEQUENCE [LARGE SCALE GENOMIC DNA]</scope>
    <source>
        <strain evidence="3 4">AUSMDU00012717</strain>
    </source>
</reference>
<accession>A0A6G9YBA5</accession>
<protein>
    <submittedName>
        <fullName evidence="3">SDR family NAD(P)-dependent oxidoreductase</fullName>
    </submittedName>
</protein>
<dbReference type="PANTHER" id="PTHR43157:SF31">
    <property type="entry name" value="PHOSPHATIDYLINOSITOL-GLYCAN BIOSYNTHESIS CLASS F PROTEIN"/>
    <property type="match status" value="1"/>
</dbReference>
<keyword evidence="1" id="KW-0560">Oxidoreductase</keyword>
<proteinExistence type="predicted"/>
<sequence length="281" mass="29826">MVNPVRTILITGATSGIGLAAARQLAAYGDRLVLVGRNPEKLADAAALVSAAGAGAVDTIGCDLAIQAEVRALAKTVLATYDRLDVLANNAGGYFGSRTETADGIEATFAVNHLGGFLLTELLVDLLRDSAPARILFTSSVMHYGAAIDFADLGMHRGYSGEKAYSRSKLANILYARALADRLAGSGVTVNAFHPGAVATGIWKSMPWFAKPFLAVAERIFMISADEGGRALTQLAADPDLADVTGRYFQRRQPKTPSRRARDDELTRRLVEVSYQLVGLG</sequence>
<name>A0A6G9YBA5_9NOCA</name>
<dbReference type="KEGG" id="nah:F5544_13100"/>